<comment type="caution">
    <text evidence="2">Lacks conserved residue(s) required for the propagation of feature annotation.</text>
</comment>
<evidence type="ECO:0000256" key="2">
    <source>
        <dbReference type="PROSITE-ProRule" id="PRU00124"/>
    </source>
</evidence>
<dbReference type="SMART" id="SM00192">
    <property type="entry name" value="LDLa"/>
    <property type="match status" value="1"/>
</dbReference>
<dbReference type="EMBL" id="CAJOBH010264310">
    <property type="protein sequence ID" value="CAF5159406.1"/>
    <property type="molecule type" value="Genomic_DNA"/>
</dbReference>
<evidence type="ECO:0000313" key="3">
    <source>
        <dbReference type="EMBL" id="CAF5159406.1"/>
    </source>
</evidence>
<name>A0A8S3GDN8_9BILA</name>
<evidence type="ECO:0000256" key="1">
    <source>
        <dbReference type="ARBA" id="ARBA00023157"/>
    </source>
</evidence>
<dbReference type="SUPFAM" id="SSF57424">
    <property type="entry name" value="LDL receptor-like module"/>
    <property type="match status" value="1"/>
</dbReference>
<reference evidence="3" key="1">
    <citation type="submission" date="2021-02" db="EMBL/GenBank/DDBJ databases">
        <authorList>
            <person name="Nowell W R."/>
        </authorList>
    </citation>
    <scope>NUCLEOTIDE SEQUENCE</scope>
</reference>
<dbReference type="Gene3D" id="4.10.400.10">
    <property type="entry name" value="Low-density Lipoprotein Receptor"/>
    <property type="match status" value="1"/>
</dbReference>
<dbReference type="InterPro" id="IPR023415">
    <property type="entry name" value="LDLR_class-A_CS"/>
</dbReference>
<dbReference type="Pfam" id="PF00057">
    <property type="entry name" value="Ldl_recept_a"/>
    <property type="match status" value="1"/>
</dbReference>
<feature type="non-terminal residue" evidence="3">
    <location>
        <position position="1"/>
    </location>
</feature>
<gene>
    <name evidence="3" type="ORF">BYL167_LOCUS74157</name>
</gene>
<accession>A0A8S3GDN8</accession>
<protein>
    <submittedName>
        <fullName evidence="3">Uncharacterized protein</fullName>
    </submittedName>
</protein>
<dbReference type="Proteomes" id="UP000681967">
    <property type="component" value="Unassembled WGS sequence"/>
</dbReference>
<comment type="caution">
    <text evidence="3">The sequence shown here is derived from an EMBL/GenBank/DDBJ whole genome shotgun (WGS) entry which is preliminary data.</text>
</comment>
<dbReference type="InterPro" id="IPR036055">
    <property type="entry name" value="LDL_receptor-like_sf"/>
</dbReference>
<keyword evidence="1" id="KW-1015">Disulfide bond</keyword>
<organism evidence="3 4">
    <name type="scientific">Rotaria magnacalcarata</name>
    <dbReference type="NCBI Taxonomy" id="392030"/>
    <lineage>
        <taxon>Eukaryota</taxon>
        <taxon>Metazoa</taxon>
        <taxon>Spiralia</taxon>
        <taxon>Gnathifera</taxon>
        <taxon>Rotifera</taxon>
        <taxon>Eurotatoria</taxon>
        <taxon>Bdelloidea</taxon>
        <taxon>Philodinida</taxon>
        <taxon>Philodinidae</taxon>
        <taxon>Rotaria</taxon>
    </lineage>
</organism>
<dbReference type="AlphaFoldDB" id="A0A8S3GDN8"/>
<dbReference type="InterPro" id="IPR002172">
    <property type="entry name" value="LDrepeatLR_classA_rpt"/>
</dbReference>
<sequence>AGCPVGEVHCLNPNGGRACVPKASMCNGVQDCLDGSDEDSSYCPIECTAEQIRCANSTGGVACVSKSSLCNGVW</sequence>
<dbReference type="PROSITE" id="PS50068">
    <property type="entry name" value="LDLRA_2"/>
    <property type="match status" value="1"/>
</dbReference>
<evidence type="ECO:0000313" key="4">
    <source>
        <dbReference type="Proteomes" id="UP000681967"/>
    </source>
</evidence>
<dbReference type="PROSITE" id="PS01209">
    <property type="entry name" value="LDLRA_1"/>
    <property type="match status" value="1"/>
</dbReference>
<proteinExistence type="predicted"/>
<dbReference type="CDD" id="cd00112">
    <property type="entry name" value="LDLa"/>
    <property type="match status" value="1"/>
</dbReference>